<evidence type="ECO:0000256" key="1">
    <source>
        <dbReference type="ARBA" id="ARBA00004123"/>
    </source>
</evidence>
<feature type="compositionally biased region" description="Low complexity" evidence="8">
    <location>
        <begin position="356"/>
        <end position="365"/>
    </location>
</feature>
<protein>
    <submittedName>
        <fullName evidence="11">WASP actin nucleation promoting factor a</fullName>
    </submittedName>
</protein>
<dbReference type="PROSITE" id="PS50108">
    <property type="entry name" value="CRIB"/>
    <property type="match status" value="1"/>
</dbReference>
<dbReference type="InterPro" id="IPR011993">
    <property type="entry name" value="PH-like_dom_sf"/>
</dbReference>
<dbReference type="FunFam" id="2.30.29.30:FF:000130">
    <property type="entry name" value="neural Wiskott-Aldrich syndrome protein"/>
    <property type="match status" value="1"/>
</dbReference>
<sequence>MSRGSRSRAECVRSSLLSLQEHEALEELLGRRCSSMATAVAQLFMALPHSPSVWSLQHTGVVCFIKDNPQRSYFIRMFDLKAGRQVWEQELYNQLVYSSPQSYFHTFAADDCQVGLNFAEPQEAEAFQTAVEGKINQRHNRPEKKLRPLPPSDRGSLPRLPPEKAASGSPGSYRMATVDIQNPDIHSSRYRSTPSPAASSALSSKEKKKDKKSKKKGPKFSKADIGAPSGFKHVSHVGWDPNNLDPDLWQLLSQAGISEAEMRDEKTSQLIYNVIEQSGGMEAVKREVNNAGSTDSLFHPLLTHVLSSGSKILFHCISSSWRSASSAQQGVSASAAGLRGPDPSAPSKPLRPPASRPRSVPARGPVCSAIFSTWRRATPTPTRPNHQRRSSTAAASCSLRALSVPITHLSADVLPQRASSPAAVEPSALRGFTTSSCPVYTEQRRRRRRASTTAASSTSSSSDLYSFRFPSSPSGVGRPGTTCPSVVWRRRRQRSSAGSDPTREEAQKCKSNFHLYKYKGLPWLQRVVMTFCLWSQVTDSPDQAPPSSPASGEGIVGALMSAMHKRSKVIHSSGKYHNRCLQTKSFCQCQRSEVKHDPSFQMRAKTRAETKTMTTTNGTSDAEVF</sequence>
<feature type="region of interest" description="Disordered" evidence="8">
    <location>
        <begin position="133"/>
        <end position="227"/>
    </location>
</feature>
<feature type="compositionally biased region" description="Low complexity" evidence="8">
    <location>
        <begin position="192"/>
        <end position="203"/>
    </location>
</feature>
<dbReference type="GO" id="GO:0005856">
    <property type="term" value="C:cytoskeleton"/>
    <property type="evidence" value="ECO:0007669"/>
    <property type="project" value="UniProtKB-SubCell"/>
</dbReference>
<feature type="domain" description="CRIB" evidence="9">
    <location>
        <begin position="225"/>
        <end position="238"/>
    </location>
</feature>
<dbReference type="GeneTree" id="ENSGT00730000110895"/>
<dbReference type="InterPro" id="IPR011026">
    <property type="entry name" value="WAS_C"/>
</dbReference>
<feature type="compositionally biased region" description="Low complexity" evidence="8">
    <location>
        <begin position="375"/>
        <end position="384"/>
    </location>
</feature>
<dbReference type="SMART" id="SM00285">
    <property type="entry name" value="PBD"/>
    <property type="match status" value="1"/>
</dbReference>
<dbReference type="CDD" id="cd01205">
    <property type="entry name" value="EVH1_WASP-like"/>
    <property type="match status" value="1"/>
</dbReference>
<feature type="compositionally biased region" description="Basic residues" evidence="8">
    <location>
        <begin position="206"/>
        <end position="219"/>
    </location>
</feature>
<evidence type="ECO:0000313" key="12">
    <source>
        <dbReference type="Proteomes" id="UP000694558"/>
    </source>
</evidence>
<keyword evidence="7" id="KW-0539">Nucleus</keyword>
<dbReference type="FunFam" id="3.90.810.10:FF:000003">
    <property type="entry name" value="Neural Wiskott-Aldrich syndrome protein-like"/>
    <property type="match status" value="1"/>
</dbReference>
<reference evidence="11" key="2">
    <citation type="submission" date="2025-08" db="UniProtKB">
        <authorList>
            <consortium name="Ensembl"/>
        </authorList>
    </citation>
    <scope>IDENTIFICATION</scope>
</reference>
<keyword evidence="5" id="KW-0677">Repeat</keyword>
<dbReference type="GO" id="GO:0005634">
    <property type="term" value="C:nucleus"/>
    <property type="evidence" value="ECO:0007669"/>
    <property type="project" value="UniProtKB-SubCell"/>
</dbReference>
<dbReference type="SMART" id="SM00461">
    <property type="entry name" value="WH1"/>
    <property type="match status" value="1"/>
</dbReference>
<dbReference type="PANTHER" id="PTHR11202">
    <property type="entry name" value="SPROUTY-RELATED, EVH1 DOMAIN-CONTAINING PROTEIN FAMILY MEMBER"/>
    <property type="match status" value="1"/>
</dbReference>
<feature type="region of interest" description="Disordered" evidence="8">
    <location>
        <begin position="435"/>
        <end position="506"/>
    </location>
</feature>
<feature type="compositionally biased region" description="Low complexity" evidence="8">
    <location>
        <begin position="332"/>
        <end position="342"/>
    </location>
</feature>
<dbReference type="Pfam" id="PF00568">
    <property type="entry name" value="WH1"/>
    <property type="match status" value="1"/>
</dbReference>
<comment type="subcellular location">
    <subcellularLocation>
        <location evidence="2">Cytoplasm</location>
        <location evidence="2">Cytoskeleton</location>
    </subcellularLocation>
    <subcellularLocation>
        <location evidence="1">Nucleus</location>
    </subcellularLocation>
</comment>
<dbReference type="InterPro" id="IPR036936">
    <property type="entry name" value="CRIB_dom_sf"/>
</dbReference>
<dbReference type="InterPro" id="IPR000095">
    <property type="entry name" value="CRIB_dom"/>
</dbReference>
<organism evidence="11 12">
    <name type="scientific">Scophthalmus maximus</name>
    <name type="common">Turbot</name>
    <name type="synonym">Psetta maxima</name>
    <dbReference type="NCBI Taxonomy" id="52904"/>
    <lineage>
        <taxon>Eukaryota</taxon>
        <taxon>Metazoa</taxon>
        <taxon>Chordata</taxon>
        <taxon>Craniata</taxon>
        <taxon>Vertebrata</taxon>
        <taxon>Euteleostomi</taxon>
        <taxon>Actinopterygii</taxon>
        <taxon>Neopterygii</taxon>
        <taxon>Teleostei</taxon>
        <taxon>Neoteleostei</taxon>
        <taxon>Acanthomorphata</taxon>
        <taxon>Carangaria</taxon>
        <taxon>Pleuronectiformes</taxon>
        <taxon>Pleuronectoidei</taxon>
        <taxon>Scophthalmidae</taxon>
        <taxon>Scophthalmus</taxon>
    </lineage>
</organism>
<feature type="compositionally biased region" description="Pro residues" evidence="8">
    <location>
        <begin position="343"/>
        <end position="355"/>
    </location>
</feature>
<evidence type="ECO:0000256" key="3">
    <source>
        <dbReference type="ARBA" id="ARBA00022490"/>
    </source>
</evidence>
<dbReference type="SUPFAM" id="SSF47912">
    <property type="entry name" value="Wiscott-Aldrich syndrome protein, WASP, C-terminal domain"/>
    <property type="match status" value="1"/>
</dbReference>
<keyword evidence="4" id="KW-0597">Phosphoprotein</keyword>
<evidence type="ECO:0000256" key="4">
    <source>
        <dbReference type="ARBA" id="ARBA00022553"/>
    </source>
</evidence>
<evidence type="ECO:0000256" key="7">
    <source>
        <dbReference type="ARBA" id="ARBA00023242"/>
    </source>
</evidence>
<gene>
    <name evidence="11" type="primary">LOC118317369</name>
</gene>
<dbReference type="CDD" id="cd00132">
    <property type="entry name" value="CRIB"/>
    <property type="match status" value="1"/>
</dbReference>
<keyword evidence="3" id="KW-0963">Cytoplasm</keyword>
<dbReference type="Gene3D" id="3.90.810.10">
    <property type="entry name" value="CRIB domain"/>
    <property type="match status" value="1"/>
</dbReference>
<dbReference type="PANTHER" id="PTHR11202:SF36">
    <property type="entry name" value="ACTIN NUCLEATION-PROMOTING FACTOR WASL"/>
    <property type="match status" value="1"/>
</dbReference>
<evidence type="ECO:0000259" key="10">
    <source>
        <dbReference type="PROSITE" id="PS50229"/>
    </source>
</evidence>
<keyword evidence="6" id="KW-0206">Cytoskeleton</keyword>
<evidence type="ECO:0000256" key="5">
    <source>
        <dbReference type="ARBA" id="ARBA00022737"/>
    </source>
</evidence>
<dbReference type="GO" id="GO:0007015">
    <property type="term" value="P:actin filament organization"/>
    <property type="evidence" value="ECO:0007669"/>
    <property type="project" value="InterPro"/>
</dbReference>
<dbReference type="InterPro" id="IPR000697">
    <property type="entry name" value="WH1/EVH1_dom"/>
</dbReference>
<accession>A0A8D3EEE7</accession>
<dbReference type="Ensembl" id="ENSSMAT00000041318.1">
    <property type="protein sequence ID" value="ENSSMAP00000070156.1"/>
    <property type="gene ID" value="ENSSMAG00000012879.2"/>
</dbReference>
<evidence type="ECO:0000256" key="8">
    <source>
        <dbReference type="SAM" id="MobiDB-lite"/>
    </source>
</evidence>
<reference evidence="11" key="1">
    <citation type="submission" date="2023-05" db="EMBL/GenBank/DDBJ databases">
        <title>High-quality long-read genome of Scophthalmus maximus.</title>
        <authorList>
            <person name="Lien S."/>
            <person name="Martinez P."/>
        </authorList>
    </citation>
    <scope>NUCLEOTIDE SEQUENCE [LARGE SCALE GENOMIC DNA]</scope>
</reference>
<feature type="domain" description="WH1" evidence="10">
    <location>
        <begin position="29"/>
        <end position="138"/>
    </location>
</feature>
<feature type="compositionally biased region" description="Low complexity" evidence="8">
    <location>
        <begin position="451"/>
        <end position="462"/>
    </location>
</feature>
<dbReference type="InterPro" id="IPR033927">
    <property type="entry name" value="WASPfam_EVH1"/>
</dbReference>
<evidence type="ECO:0000256" key="6">
    <source>
        <dbReference type="ARBA" id="ARBA00023212"/>
    </source>
</evidence>
<dbReference type="AlphaFoldDB" id="A0A8D3EEE7"/>
<proteinExistence type="predicted"/>
<evidence type="ECO:0000313" key="11">
    <source>
        <dbReference type="Ensembl" id="ENSSMAP00000070156.1"/>
    </source>
</evidence>
<dbReference type="Pfam" id="PF00786">
    <property type="entry name" value="PBD"/>
    <property type="match status" value="1"/>
</dbReference>
<evidence type="ECO:0000259" key="9">
    <source>
        <dbReference type="PROSITE" id="PS50108"/>
    </source>
</evidence>
<dbReference type="PROSITE" id="PS50229">
    <property type="entry name" value="WH1"/>
    <property type="match status" value="1"/>
</dbReference>
<feature type="region of interest" description="Disordered" evidence="8">
    <location>
        <begin position="332"/>
        <end position="394"/>
    </location>
</feature>
<name>A0A8D3EEE7_SCOMX</name>
<dbReference type="SUPFAM" id="SSF50729">
    <property type="entry name" value="PH domain-like"/>
    <property type="match status" value="1"/>
</dbReference>
<dbReference type="Gene3D" id="2.30.29.30">
    <property type="entry name" value="Pleckstrin-homology domain (PH domain)/Phosphotyrosine-binding domain (PTB)"/>
    <property type="match status" value="1"/>
</dbReference>
<dbReference type="Proteomes" id="UP000694558">
    <property type="component" value="Chromosome 11"/>
</dbReference>
<evidence type="ECO:0000256" key="2">
    <source>
        <dbReference type="ARBA" id="ARBA00004245"/>
    </source>
</evidence>